<dbReference type="Pfam" id="PF05504">
    <property type="entry name" value="Spore_GerAC"/>
    <property type="match status" value="1"/>
</dbReference>
<evidence type="ECO:0000259" key="9">
    <source>
        <dbReference type="Pfam" id="PF25198"/>
    </source>
</evidence>
<feature type="domain" description="Spore germination protein N-terminal" evidence="9">
    <location>
        <begin position="30"/>
        <end position="202"/>
    </location>
</feature>
<keyword evidence="5" id="KW-0472">Membrane</keyword>
<evidence type="ECO:0000256" key="7">
    <source>
        <dbReference type="ARBA" id="ARBA00023288"/>
    </source>
</evidence>
<evidence type="ECO:0000313" key="10">
    <source>
        <dbReference type="EMBL" id="OIJ15281.1"/>
    </source>
</evidence>
<comment type="similarity">
    <text evidence="2">Belongs to the GerABKC lipoprotein family.</text>
</comment>
<sequence length="405" mass="46085">MNSFHIPKISKTLLVILLSILLSLVIGCWDRREINDIAIVLSTGIDYINEDEIELSVEIVMPEEMAGHIGEGGRGGDRSTFVESATGVTMADARSKLQQKLSRFLFWGHAENTVIGEKLAEKGIREHLDFFSRMPETRLRNWVFVSEGKAKDLISSLPHLENSAAATFIELSEFQIGMNVTMKDLMQMLKSDTGGAALPIFESLPPKKEKGKLEGRFQPYLSGTAVFKDDKMIGKLNDEVSRGLLWIRDEIHYATVTVDVEEEGATGKVSLELIRSHTELIPKIKNNKWSMILKIYAEDDVIQNASHLDLRNPDFIKMIETKMEEAIEERIKLVVEQVQKQMKVDIFNFNESFQRHYTKEWQTAKKNWDEIFPEIEIEYIIEAAVLRPGTSTTPSAVPERELKDE</sequence>
<dbReference type="PANTHER" id="PTHR35789">
    <property type="entry name" value="SPORE GERMINATION PROTEIN B3"/>
    <property type="match status" value="1"/>
</dbReference>
<organism evidence="10 11">
    <name type="scientific">Anaerobacillus arseniciselenatis</name>
    <dbReference type="NCBI Taxonomy" id="85682"/>
    <lineage>
        <taxon>Bacteria</taxon>
        <taxon>Bacillati</taxon>
        <taxon>Bacillota</taxon>
        <taxon>Bacilli</taxon>
        <taxon>Bacillales</taxon>
        <taxon>Bacillaceae</taxon>
        <taxon>Anaerobacillus</taxon>
    </lineage>
</organism>
<dbReference type="AlphaFoldDB" id="A0A1S2LRY9"/>
<name>A0A1S2LRY9_9BACI</name>
<protein>
    <submittedName>
        <fullName evidence="10">Uncharacterized protein</fullName>
    </submittedName>
</protein>
<dbReference type="OrthoDB" id="2592518at2"/>
<dbReference type="GO" id="GO:0009847">
    <property type="term" value="P:spore germination"/>
    <property type="evidence" value="ECO:0007669"/>
    <property type="project" value="InterPro"/>
</dbReference>
<keyword evidence="3" id="KW-0309">Germination</keyword>
<gene>
    <name evidence="10" type="ORF">BKP35_05385</name>
</gene>
<dbReference type="InterPro" id="IPR008844">
    <property type="entry name" value="Spore_GerAC-like"/>
</dbReference>
<dbReference type="Gene3D" id="3.30.300.210">
    <property type="entry name" value="Nutrient germinant receptor protein C, domain 3"/>
    <property type="match status" value="1"/>
</dbReference>
<dbReference type="GO" id="GO:0016020">
    <property type="term" value="C:membrane"/>
    <property type="evidence" value="ECO:0007669"/>
    <property type="project" value="UniProtKB-SubCell"/>
</dbReference>
<comment type="caution">
    <text evidence="10">The sequence shown here is derived from an EMBL/GenBank/DDBJ whole genome shotgun (WGS) entry which is preliminary data.</text>
</comment>
<evidence type="ECO:0000256" key="4">
    <source>
        <dbReference type="ARBA" id="ARBA00022729"/>
    </source>
</evidence>
<evidence type="ECO:0000256" key="1">
    <source>
        <dbReference type="ARBA" id="ARBA00004635"/>
    </source>
</evidence>
<feature type="domain" description="Spore germination GerAC-like C-terminal" evidence="8">
    <location>
        <begin position="222"/>
        <end position="389"/>
    </location>
</feature>
<dbReference type="Proteomes" id="UP000180098">
    <property type="component" value="Unassembled WGS sequence"/>
</dbReference>
<keyword evidence="7" id="KW-0449">Lipoprotein</keyword>
<dbReference type="InterPro" id="IPR057336">
    <property type="entry name" value="GerAC_N"/>
</dbReference>
<evidence type="ECO:0000313" key="11">
    <source>
        <dbReference type="Proteomes" id="UP000180098"/>
    </source>
</evidence>
<evidence type="ECO:0000256" key="5">
    <source>
        <dbReference type="ARBA" id="ARBA00023136"/>
    </source>
</evidence>
<dbReference type="EMBL" id="MLQQ01000002">
    <property type="protein sequence ID" value="OIJ15281.1"/>
    <property type="molecule type" value="Genomic_DNA"/>
</dbReference>
<dbReference type="PANTHER" id="PTHR35789:SF1">
    <property type="entry name" value="SPORE GERMINATION PROTEIN B3"/>
    <property type="match status" value="1"/>
</dbReference>
<evidence type="ECO:0000256" key="6">
    <source>
        <dbReference type="ARBA" id="ARBA00023139"/>
    </source>
</evidence>
<evidence type="ECO:0000259" key="8">
    <source>
        <dbReference type="Pfam" id="PF05504"/>
    </source>
</evidence>
<keyword evidence="11" id="KW-1185">Reference proteome</keyword>
<proteinExistence type="inferred from homology"/>
<reference evidence="10 11" key="1">
    <citation type="submission" date="2016-10" db="EMBL/GenBank/DDBJ databases">
        <title>Draft genome sequences of four alkaliphilic bacteria belonging to the Anaerobacillus genus.</title>
        <authorList>
            <person name="Bassil N.M."/>
            <person name="Lloyd J.R."/>
        </authorList>
    </citation>
    <scope>NUCLEOTIDE SEQUENCE [LARGE SCALE GENOMIC DNA]</scope>
    <source>
        <strain evidence="10 11">DSM 15340</strain>
    </source>
</reference>
<comment type="subcellular location">
    <subcellularLocation>
        <location evidence="1">Membrane</location>
        <topology evidence="1">Lipid-anchor</topology>
    </subcellularLocation>
</comment>
<dbReference type="Pfam" id="PF25198">
    <property type="entry name" value="Spore_GerAC_N"/>
    <property type="match status" value="1"/>
</dbReference>
<evidence type="ECO:0000256" key="3">
    <source>
        <dbReference type="ARBA" id="ARBA00022544"/>
    </source>
</evidence>
<keyword evidence="6" id="KW-0564">Palmitate</keyword>
<dbReference type="RefSeq" id="WP_071312385.1">
    <property type="nucleotide sequence ID" value="NZ_MLQQ01000002.1"/>
</dbReference>
<evidence type="ECO:0000256" key="2">
    <source>
        <dbReference type="ARBA" id="ARBA00007886"/>
    </source>
</evidence>
<dbReference type="NCBIfam" id="TIGR02887">
    <property type="entry name" value="spore_ger_x_C"/>
    <property type="match status" value="1"/>
</dbReference>
<dbReference type="InterPro" id="IPR046953">
    <property type="entry name" value="Spore_GerAC-like_C"/>
</dbReference>
<accession>A0A1S2LRY9</accession>
<dbReference type="InterPro" id="IPR038501">
    <property type="entry name" value="Spore_GerAC_C_sf"/>
</dbReference>
<keyword evidence="4" id="KW-0732">Signal</keyword>